<comment type="caution">
    <text evidence="9">The sequence shown here is derived from an EMBL/GenBank/DDBJ whole genome shotgun (WGS) entry which is preliminary data.</text>
</comment>
<dbReference type="InterPro" id="IPR056179">
    <property type="entry name" value="DHQS_C"/>
</dbReference>
<dbReference type="Pfam" id="PF24621">
    <property type="entry name" value="DHQS_C"/>
    <property type="match status" value="1"/>
</dbReference>
<organism evidence="9 10">
    <name type="scientific">Thalassiosira oceanica</name>
    <name type="common">Marine diatom</name>
    <dbReference type="NCBI Taxonomy" id="159749"/>
    <lineage>
        <taxon>Eukaryota</taxon>
        <taxon>Sar</taxon>
        <taxon>Stramenopiles</taxon>
        <taxon>Ochrophyta</taxon>
        <taxon>Bacillariophyta</taxon>
        <taxon>Coscinodiscophyceae</taxon>
        <taxon>Thalassiosirophycidae</taxon>
        <taxon>Thalassiosirales</taxon>
        <taxon>Thalassiosiraceae</taxon>
        <taxon>Thalassiosira</taxon>
    </lineage>
</organism>
<comment type="cofactor">
    <cofactor evidence="1">
        <name>NAD(+)</name>
        <dbReference type="ChEBI" id="CHEBI:57540"/>
    </cofactor>
</comment>
<dbReference type="eggNOG" id="KOG0692">
    <property type="taxonomic scope" value="Eukaryota"/>
</dbReference>
<reference evidence="9 10" key="1">
    <citation type="journal article" date="2012" name="Genome Biol.">
        <title>Genome and low-iron response of an oceanic diatom adapted to chronic iron limitation.</title>
        <authorList>
            <person name="Lommer M."/>
            <person name="Specht M."/>
            <person name="Roy A.S."/>
            <person name="Kraemer L."/>
            <person name="Andreson R."/>
            <person name="Gutowska M.A."/>
            <person name="Wolf J."/>
            <person name="Bergner S.V."/>
            <person name="Schilhabel M.B."/>
            <person name="Klostermeier U.C."/>
            <person name="Beiko R.G."/>
            <person name="Rosenstiel P."/>
            <person name="Hippler M."/>
            <person name="Laroche J."/>
        </authorList>
    </citation>
    <scope>NUCLEOTIDE SEQUENCE [LARGE SCALE GENOMIC DNA]</scope>
    <source>
        <strain evidence="9 10">CCMP1005</strain>
    </source>
</reference>
<dbReference type="OMA" id="FGHWSAH"/>
<feature type="domain" description="3-dehydroquinate synthase N-terminal" evidence="7">
    <location>
        <begin position="244"/>
        <end position="362"/>
    </location>
</feature>
<dbReference type="Pfam" id="PF01761">
    <property type="entry name" value="DHQ_synthase"/>
    <property type="match status" value="1"/>
</dbReference>
<dbReference type="SUPFAM" id="SSF56796">
    <property type="entry name" value="Dehydroquinate synthase-like"/>
    <property type="match status" value="1"/>
</dbReference>
<keyword evidence="10" id="KW-1185">Reference proteome</keyword>
<dbReference type="GO" id="GO:0046872">
    <property type="term" value="F:metal ion binding"/>
    <property type="evidence" value="ECO:0007669"/>
    <property type="project" value="UniProtKB-KW"/>
</dbReference>
<dbReference type="CDD" id="cd08199">
    <property type="entry name" value="EEVS"/>
    <property type="match status" value="1"/>
</dbReference>
<dbReference type="GO" id="GO:0003856">
    <property type="term" value="F:3-dehydroquinate synthase activity"/>
    <property type="evidence" value="ECO:0007669"/>
    <property type="project" value="TreeGrafter"/>
</dbReference>
<dbReference type="GO" id="GO:0000166">
    <property type="term" value="F:nucleotide binding"/>
    <property type="evidence" value="ECO:0007669"/>
    <property type="project" value="UniProtKB-KW"/>
</dbReference>
<dbReference type="EMBL" id="AGNL01050793">
    <property type="protein sequence ID" value="EJK43661.1"/>
    <property type="molecule type" value="Genomic_DNA"/>
</dbReference>
<evidence type="ECO:0000256" key="1">
    <source>
        <dbReference type="ARBA" id="ARBA00001911"/>
    </source>
</evidence>
<keyword evidence="4" id="KW-0520">NAD</keyword>
<keyword evidence="5" id="KW-0456">Lyase</keyword>
<sequence>MQRSIMNIKIVWDHKGATWTRTCVLAVHADGYNSKDVYIPEDISDMWEGLEPEIRAALIAKELSSAGMPMKKSDYSIASTPTAMSRSSSEVFEQQSAYGSSSNKSSEEETSVVKREKCPVSGATVTLTPLERAPKNVFSFSKTHQNKTETVEMNSNTTVTKTTKVVCTTRGWRNVFQLPICYDVNMVPQGTIFDPHNSQLLDVTGVHPEGYNQRFAVVDAEVEKLYGDKISGYFEGKGITLTKVVIDGGEPAKRPQAIDTILDALCAYKLRRREPFLAIGGGCVLDIAGTAACLYRRGVPFVRVPTTLLAIVDASVGVKNGVDYYCCVTDETYKNRVGSFYAPSACLLDPAFISSQDERNVTNGLGEIMKLALVRSSDLFDLLEAHGKTLVESKFENEDLKKNGVSSRIIDLSIQIMLEELGPNLWETKLDRCVDYGHTFSKLLEMVPGADIFHGEAVNVDGFFCVILSYLRGYVDMDTVDRIFKCMKTMNLPTNSDDLKLELAWQSCQDAIEHRHGEMRIPLITDIGDSICVNDLTKEELDRAIDMMGKFDH</sequence>
<dbReference type="AlphaFoldDB" id="K0R585"/>
<dbReference type="Gene3D" id="1.20.1090.10">
    <property type="entry name" value="Dehydroquinate synthase-like - alpha domain"/>
    <property type="match status" value="1"/>
</dbReference>
<dbReference type="PANTHER" id="PTHR43622:SF3">
    <property type="entry name" value="2-EPI-5-EPI-VALIOLONE SYNTHASE"/>
    <property type="match status" value="1"/>
</dbReference>
<protein>
    <submittedName>
        <fullName evidence="9">Uncharacterized protein</fullName>
    </submittedName>
</protein>
<accession>K0R585</accession>
<dbReference type="InterPro" id="IPR030960">
    <property type="entry name" value="DHQS/DOIS_N"/>
</dbReference>
<dbReference type="InterPro" id="IPR035872">
    <property type="entry name" value="EEVS-like"/>
</dbReference>
<evidence type="ECO:0000256" key="4">
    <source>
        <dbReference type="ARBA" id="ARBA00023027"/>
    </source>
</evidence>
<dbReference type="GO" id="GO:0017000">
    <property type="term" value="P:antibiotic biosynthetic process"/>
    <property type="evidence" value="ECO:0007669"/>
    <property type="project" value="InterPro"/>
</dbReference>
<keyword evidence="3" id="KW-0547">Nucleotide-binding</keyword>
<evidence type="ECO:0000313" key="10">
    <source>
        <dbReference type="Proteomes" id="UP000266841"/>
    </source>
</evidence>
<dbReference type="PANTHER" id="PTHR43622">
    <property type="entry name" value="3-DEHYDROQUINATE SYNTHASE"/>
    <property type="match status" value="1"/>
</dbReference>
<dbReference type="InterPro" id="IPR050071">
    <property type="entry name" value="Dehydroquinate_synthase"/>
</dbReference>
<dbReference type="Proteomes" id="UP000266841">
    <property type="component" value="Unassembled WGS sequence"/>
</dbReference>
<dbReference type="Gene3D" id="3.40.50.1970">
    <property type="match status" value="1"/>
</dbReference>
<proteinExistence type="predicted"/>
<feature type="region of interest" description="Disordered" evidence="6">
    <location>
        <begin position="86"/>
        <end position="116"/>
    </location>
</feature>
<feature type="compositionally biased region" description="Polar residues" evidence="6">
    <location>
        <begin position="86"/>
        <end position="95"/>
    </location>
</feature>
<keyword evidence="2" id="KW-0479">Metal-binding</keyword>
<evidence type="ECO:0000256" key="6">
    <source>
        <dbReference type="SAM" id="MobiDB-lite"/>
    </source>
</evidence>
<dbReference type="OrthoDB" id="197068at2759"/>
<feature type="domain" description="3-dehydroquinate synthase C-terminal" evidence="8">
    <location>
        <begin position="364"/>
        <end position="507"/>
    </location>
</feature>
<evidence type="ECO:0000256" key="3">
    <source>
        <dbReference type="ARBA" id="ARBA00022741"/>
    </source>
</evidence>
<evidence type="ECO:0000259" key="7">
    <source>
        <dbReference type="Pfam" id="PF01761"/>
    </source>
</evidence>
<evidence type="ECO:0000256" key="5">
    <source>
        <dbReference type="ARBA" id="ARBA00023239"/>
    </source>
</evidence>
<feature type="compositionally biased region" description="Basic and acidic residues" evidence="6">
    <location>
        <begin position="105"/>
        <end position="116"/>
    </location>
</feature>
<evidence type="ECO:0000256" key="2">
    <source>
        <dbReference type="ARBA" id="ARBA00022723"/>
    </source>
</evidence>
<gene>
    <name evidence="9" type="ORF">THAOC_37874</name>
</gene>
<evidence type="ECO:0000313" key="9">
    <source>
        <dbReference type="EMBL" id="EJK43661.1"/>
    </source>
</evidence>
<name>K0R585_THAOC</name>
<evidence type="ECO:0000259" key="8">
    <source>
        <dbReference type="Pfam" id="PF24621"/>
    </source>
</evidence>